<proteinExistence type="predicted"/>
<sequence>MSNLEIIQIRTAKTNQKLLNEFLSTWLAQINANEEIEEVKIYKRKDLETDYSVHIELSGVIKNDKNQLGERLASALKDFGIVNHSIWIEEKLK</sequence>
<organism evidence="1">
    <name type="scientific">hydrothermal vent metagenome</name>
    <dbReference type="NCBI Taxonomy" id="652676"/>
    <lineage>
        <taxon>unclassified sequences</taxon>
        <taxon>metagenomes</taxon>
        <taxon>ecological metagenomes</taxon>
    </lineage>
</organism>
<reference evidence="1" key="1">
    <citation type="submission" date="2018-06" db="EMBL/GenBank/DDBJ databases">
        <authorList>
            <person name="Zhirakovskaya E."/>
        </authorList>
    </citation>
    <scope>NUCLEOTIDE SEQUENCE</scope>
</reference>
<accession>A0A3B1BQ26</accession>
<dbReference type="AlphaFoldDB" id="A0A3B1BQ26"/>
<protein>
    <submittedName>
        <fullName evidence="1">Uncharacterized protein</fullName>
    </submittedName>
</protein>
<dbReference type="EMBL" id="UOGD01000169">
    <property type="protein sequence ID" value="VAX20436.1"/>
    <property type="molecule type" value="Genomic_DNA"/>
</dbReference>
<name>A0A3B1BQ26_9ZZZZ</name>
<evidence type="ECO:0000313" key="1">
    <source>
        <dbReference type="EMBL" id="VAX20436.1"/>
    </source>
</evidence>
<gene>
    <name evidence="1" type="ORF">MNBD_IGNAVI01-3067</name>
</gene>